<feature type="domain" description="Actin-like protein N-terminal" evidence="1">
    <location>
        <begin position="17"/>
        <end position="177"/>
    </location>
</feature>
<dbReference type="InterPro" id="IPR049067">
    <property type="entry name" value="MreB-like_C"/>
</dbReference>
<dbReference type="InterPro" id="IPR040607">
    <property type="entry name" value="ALP_N"/>
</dbReference>
<evidence type="ECO:0000313" key="4">
    <source>
        <dbReference type="Proteomes" id="UP001078443"/>
    </source>
</evidence>
<keyword evidence="4" id="KW-1185">Reference proteome</keyword>
<proteinExistence type="predicted"/>
<organism evidence="3 4">
    <name type="scientific">Clostridium aestuarii</name>
    <dbReference type="NCBI Taxonomy" id="338193"/>
    <lineage>
        <taxon>Bacteria</taxon>
        <taxon>Bacillati</taxon>
        <taxon>Bacillota</taxon>
        <taxon>Clostridia</taxon>
        <taxon>Eubacteriales</taxon>
        <taxon>Clostridiaceae</taxon>
        <taxon>Clostridium</taxon>
    </lineage>
</organism>
<accession>A0ABT4D446</accession>
<dbReference type="Gene3D" id="3.30.420.40">
    <property type="match status" value="2"/>
</dbReference>
<dbReference type="Pfam" id="PF17989">
    <property type="entry name" value="ALP_N"/>
    <property type="match status" value="1"/>
</dbReference>
<dbReference type="SUPFAM" id="SSF53067">
    <property type="entry name" value="Actin-like ATPase domain"/>
    <property type="match status" value="2"/>
</dbReference>
<dbReference type="Pfam" id="PF21522">
    <property type="entry name" value="MreB-like_C"/>
    <property type="match status" value="1"/>
</dbReference>
<evidence type="ECO:0000313" key="3">
    <source>
        <dbReference type="EMBL" id="MCY6484808.1"/>
    </source>
</evidence>
<dbReference type="Proteomes" id="UP001078443">
    <property type="component" value="Unassembled WGS sequence"/>
</dbReference>
<name>A0ABT4D446_9CLOT</name>
<reference evidence="3" key="1">
    <citation type="submission" date="2022-12" db="EMBL/GenBank/DDBJ databases">
        <authorList>
            <person name="Wang J."/>
        </authorList>
    </citation>
    <scope>NUCLEOTIDE SEQUENCE</scope>
    <source>
        <strain evidence="3">HY-45-18</strain>
    </source>
</reference>
<feature type="domain" description="Actin homologue MreB-like C-terminal" evidence="2">
    <location>
        <begin position="203"/>
        <end position="319"/>
    </location>
</feature>
<protein>
    <submittedName>
        <fullName evidence="3">ParM/StbA family protein</fullName>
    </submittedName>
</protein>
<dbReference type="CDD" id="cd24025">
    <property type="entry name" value="ASKHA_NBD_ParM_pCBH-like"/>
    <property type="match status" value="1"/>
</dbReference>
<evidence type="ECO:0000259" key="2">
    <source>
        <dbReference type="Pfam" id="PF21522"/>
    </source>
</evidence>
<dbReference type="InterPro" id="IPR043129">
    <property type="entry name" value="ATPase_NBD"/>
</dbReference>
<sequence length="349" mass="39370">MTKSKNGIVDSFSVQVIDDGYADTKSKAEDSPMFITPSYVTTWRPSYNKDNDLTEPPKSNLSRIEVEVNSSKYLVGECAVKQDRNIQWNGASDKHNDRSFDVLLKTHLSLMAKKPMSRVKLVMGLPVRASLDKERVEKMKAKVVRQHDIALRLCGQKEFENKIIRVEDIIIKAQPHGTLCNLILDNNGNLTNKDIARKVNAISDIGGKTHNLYLVDALEPLADFCDTKNSGMYTAYMWIKDYIEQVLHLNVADGQIQYIVASGQIKGYDLTPVIQKAYKSLARKIILEIETVWENAMPFIDNIIFTGGGAAVLKPYLEEEFKNAVYLGQTQNPLGLFKQGVRKWKKKIG</sequence>
<evidence type="ECO:0000259" key="1">
    <source>
        <dbReference type="Pfam" id="PF17989"/>
    </source>
</evidence>
<gene>
    <name evidence="3" type="ORF">OW763_10695</name>
</gene>
<comment type="caution">
    <text evidence="3">The sequence shown here is derived from an EMBL/GenBank/DDBJ whole genome shotgun (WGS) entry which is preliminary data.</text>
</comment>
<dbReference type="EMBL" id="JAPQER010000004">
    <property type="protein sequence ID" value="MCY6484808.1"/>
    <property type="molecule type" value="Genomic_DNA"/>
</dbReference>
<dbReference type="RefSeq" id="WP_268041130.1">
    <property type="nucleotide sequence ID" value="NZ_JAPQER010000004.1"/>
</dbReference>